<dbReference type="EMBL" id="GEDG01038856">
    <property type="protein sequence ID" value="JAP07390.1"/>
    <property type="molecule type" value="Transcribed_RNA"/>
</dbReference>
<feature type="non-terminal residue" evidence="1">
    <location>
        <position position="63"/>
    </location>
</feature>
<protein>
    <submittedName>
        <fullName evidence="1">Putative ovule protein</fullName>
    </submittedName>
</protein>
<organism evidence="1">
    <name type="scientific">Solanum chacoense</name>
    <name type="common">Chaco potato</name>
    <dbReference type="NCBI Taxonomy" id="4108"/>
    <lineage>
        <taxon>Eukaryota</taxon>
        <taxon>Viridiplantae</taxon>
        <taxon>Streptophyta</taxon>
        <taxon>Embryophyta</taxon>
        <taxon>Tracheophyta</taxon>
        <taxon>Spermatophyta</taxon>
        <taxon>Magnoliopsida</taxon>
        <taxon>eudicotyledons</taxon>
        <taxon>Gunneridae</taxon>
        <taxon>Pentapetalae</taxon>
        <taxon>asterids</taxon>
        <taxon>lamiids</taxon>
        <taxon>Solanales</taxon>
        <taxon>Solanaceae</taxon>
        <taxon>Solanoideae</taxon>
        <taxon>Solaneae</taxon>
        <taxon>Solanum</taxon>
    </lineage>
</organism>
<sequence length="63" mass="7583">MDRANNDVTVSKLRHHKDRSFRYLTSCFCHRYFCRSSSIFCSLSESLKWEFEVEAFFKLFSST</sequence>
<name>A0A0V0GHE0_SOLCH</name>
<reference evidence="1" key="1">
    <citation type="submission" date="2015-12" db="EMBL/GenBank/DDBJ databases">
        <title>Gene expression during late stages of embryo sac development: a critical building block for successful pollen-pistil interactions.</title>
        <authorList>
            <person name="Liu Y."/>
            <person name="Joly V."/>
            <person name="Sabar M."/>
            <person name="Matton D.P."/>
        </authorList>
    </citation>
    <scope>NUCLEOTIDE SEQUENCE</scope>
</reference>
<accession>A0A0V0GHE0</accession>
<proteinExistence type="predicted"/>
<dbReference type="AlphaFoldDB" id="A0A0V0GHE0"/>
<evidence type="ECO:0000313" key="1">
    <source>
        <dbReference type="EMBL" id="JAP07390.1"/>
    </source>
</evidence>